<protein>
    <submittedName>
        <fullName evidence="1">Distal tail protein</fullName>
    </submittedName>
</protein>
<sequence>MNEPVLTYRGKTNLDFDMHLDVGSDFEFGTGSPSFTSNEVAGLNKTLLDFNNYKNFDQKFTFYAIHRDVTSDEAKRRITSWLLKEPGYHKLLLSMIPDYYMIASPNSNSVLKFPAYNKRFSKVEINFSIQPFMYHLEGQNPFDIKPNNILSINNPEEYEAEPLIHIVGNSDVTLTVNNSQFKITSIDEEVYIDSENCLVYKSLDQLRNRNAIFPDHNFPILQPGTNSISITGNYSSATITPRWRTLC</sequence>
<reference evidence="1" key="1">
    <citation type="journal article" date="2021" name="Proc. Natl. Acad. Sci. U.S.A.">
        <title>A Catalog of Tens of Thousands of Viruses from Human Metagenomes Reveals Hidden Associations with Chronic Diseases.</title>
        <authorList>
            <person name="Tisza M.J."/>
            <person name="Buck C.B."/>
        </authorList>
    </citation>
    <scope>NUCLEOTIDE SEQUENCE</scope>
    <source>
        <strain evidence="1">CtX581</strain>
    </source>
</reference>
<accession>A0A8S5MDI6</accession>
<dbReference type="EMBL" id="BK014883">
    <property type="protein sequence ID" value="DAD80310.1"/>
    <property type="molecule type" value="Genomic_DNA"/>
</dbReference>
<name>A0A8S5MDI6_9CAUD</name>
<proteinExistence type="predicted"/>
<evidence type="ECO:0000313" key="1">
    <source>
        <dbReference type="EMBL" id="DAD80310.1"/>
    </source>
</evidence>
<organism evidence="1">
    <name type="scientific">Siphoviridae sp. ctX581</name>
    <dbReference type="NCBI Taxonomy" id="2826365"/>
    <lineage>
        <taxon>Viruses</taxon>
        <taxon>Duplodnaviria</taxon>
        <taxon>Heunggongvirae</taxon>
        <taxon>Uroviricota</taxon>
        <taxon>Caudoviricetes</taxon>
    </lineage>
</organism>